<comment type="caution">
    <text evidence="2">The sequence shown here is derived from an EMBL/GenBank/DDBJ whole genome shotgun (WGS) entry which is preliminary data.</text>
</comment>
<evidence type="ECO:0000256" key="1">
    <source>
        <dbReference type="SAM" id="Coils"/>
    </source>
</evidence>
<feature type="coiled-coil region" evidence="1">
    <location>
        <begin position="43"/>
        <end position="84"/>
    </location>
</feature>
<reference evidence="2 3" key="1">
    <citation type="submission" date="2023-07" db="EMBL/GenBank/DDBJ databases">
        <title>Sorghum-associated microbial communities from plants grown in Nebraska, USA.</title>
        <authorList>
            <person name="Schachtman D."/>
        </authorList>
    </citation>
    <scope>NUCLEOTIDE SEQUENCE [LARGE SCALE GENOMIC DNA]</scope>
    <source>
        <strain evidence="2 3">4138</strain>
    </source>
</reference>
<name>A0ABU1VWK6_9GAMM</name>
<evidence type="ECO:0000313" key="3">
    <source>
        <dbReference type="Proteomes" id="UP001257909"/>
    </source>
</evidence>
<keyword evidence="1" id="KW-0175">Coiled coil</keyword>
<sequence>MSDAFQYMADRLLGTNLSGLNGPKGVTLPQSEVDRVNSIIIEYNNLIKSNKHLHDENQQLIQKISGLESENQDFRMKLARISSENKRVSQGEIAGSFVDLRLNAYLTSVSIDPSLNIEDRIAKMTRSQRYTYNLYAIASTDYMLLTYNIADLLLAVESLINKSNQRMETGLETCDGYTKSLYEVKTLLSDYLLALTQADNEVYKAWFTRRVEELSASVRFFSDTKQINPSTIPSISLGGAGHCINDVKLIKAIKAELSEYANYLFVGEDTELTSEVLLPSCYQTGAYGIKYRLIPI</sequence>
<proteinExistence type="predicted"/>
<dbReference type="Proteomes" id="UP001257909">
    <property type="component" value="Unassembled WGS sequence"/>
</dbReference>
<protein>
    <submittedName>
        <fullName evidence="2">Uncharacterized protein</fullName>
    </submittedName>
</protein>
<organism evidence="2 3">
    <name type="scientific">Rheinheimera soli</name>
    <dbReference type="NCBI Taxonomy" id="443616"/>
    <lineage>
        <taxon>Bacteria</taxon>
        <taxon>Pseudomonadati</taxon>
        <taxon>Pseudomonadota</taxon>
        <taxon>Gammaproteobacteria</taxon>
        <taxon>Chromatiales</taxon>
        <taxon>Chromatiaceae</taxon>
        <taxon>Rheinheimera</taxon>
    </lineage>
</organism>
<accession>A0ABU1VWK6</accession>
<dbReference type="RefSeq" id="WP_310274685.1">
    <property type="nucleotide sequence ID" value="NZ_JAVDWR010000001.1"/>
</dbReference>
<gene>
    <name evidence="2" type="ORF">J2W69_000738</name>
</gene>
<keyword evidence="3" id="KW-1185">Reference proteome</keyword>
<evidence type="ECO:0000313" key="2">
    <source>
        <dbReference type="EMBL" id="MDR7119823.1"/>
    </source>
</evidence>
<dbReference type="EMBL" id="JAVDWR010000001">
    <property type="protein sequence ID" value="MDR7119823.1"/>
    <property type="molecule type" value="Genomic_DNA"/>
</dbReference>